<dbReference type="InterPro" id="IPR031107">
    <property type="entry name" value="Small_HSP"/>
</dbReference>
<evidence type="ECO:0000313" key="5">
    <source>
        <dbReference type="EMBL" id="EAY29550.1"/>
    </source>
</evidence>
<evidence type="ECO:0000256" key="1">
    <source>
        <dbReference type="PROSITE-ProRule" id="PRU00285"/>
    </source>
</evidence>
<keyword evidence="6" id="KW-1185">Reference proteome</keyword>
<organism evidence="5 6">
    <name type="scientific">Microscilla marina ATCC 23134</name>
    <dbReference type="NCBI Taxonomy" id="313606"/>
    <lineage>
        <taxon>Bacteria</taxon>
        <taxon>Pseudomonadati</taxon>
        <taxon>Bacteroidota</taxon>
        <taxon>Cytophagia</taxon>
        <taxon>Cytophagales</taxon>
        <taxon>Microscillaceae</taxon>
        <taxon>Microscilla</taxon>
    </lineage>
</organism>
<dbReference type="Pfam" id="PF00011">
    <property type="entry name" value="HSP20"/>
    <property type="match status" value="1"/>
</dbReference>
<comment type="caution">
    <text evidence="5">The sequence shown here is derived from an EMBL/GenBank/DDBJ whole genome shotgun (WGS) entry which is preliminary data.</text>
</comment>
<comment type="similarity">
    <text evidence="1 2">Belongs to the small heat shock protein (HSP20) family.</text>
</comment>
<gene>
    <name evidence="5" type="ORF">M23134_00434</name>
</gene>
<evidence type="ECO:0000259" key="4">
    <source>
        <dbReference type="PROSITE" id="PS01031"/>
    </source>
</evidence>
<protein>
    <submittedName>
        <fullName evidence="5">Small heat shock protein</fullName>
    </submittedName>
</protein>
<dbReference type="PROSITE" id="PS01031">
    <property type="entry name" value="SHSP"/>
    <property type="match status" value="1"/>
</dbReference>
<dbReference type="Gene3D" id="2.60.40.790">
    <property type="match status" value="1"/>
</dbReference>
<dbReference type="Proteomes" id="UP000004095">
    <property type="component" value="Unassembled WGS sequence"/>
</dbReference>
<dbReference type="SUPFAM" id="SSF49764">
    <property type="entry name" value="HSP20-like chaperones"/>
    <property type="match status" value="1"/>
</dbReference>
<keyword evidence="5" id="KW-0346">Stress response</keyword>
<name>A1ZJ14_MICM2</name>
<dbReference type="InterPro" id="IPR002068">
    <property type="entry name" value="A-crystallin/Hsp20_dom"/>
</dbReference>
<evidence type="ECO:0000256" key="2">
    <source>
        <dbReference type="RuleBase" id="RU003616"/>
    </source>
</evidence>
<dbReference type="OrthoDB" id="9814487at2"/>
<dbReference type="CDD" id="cd06464">
    <property type="entry name" value="ACD_sHsps-like"/>
    <property type="match status" value="1"/>
</dbReference>
<feature type="domain" description="SHSP" evidence="4">
    <location>
        <begin position="28"/>
        <end position="148"/>
    </location>
</feature>
<dbReference type="RefSeq" id="WP_002695961.1">
    <property type="nucleotide sequence ID" value="NZ_AAWS01000010.1"/>
</dbReference>
<dbReference type="AlphaFoldDB" id="A1ZJ14"/>
<evidence type="ECO:0000313" key="6">
    <source>
        <dbReference type="Proteomes" id="UP000004095"/>
    </source>
</evidence>
<sequence>MSLIKWNRDQFLPDFTNVLNELFDDDFFSKGKYMPAVNIKDNTDDYHIEVAAPGLDKGDFKISLDDDVLTISSEKKSEHVENSEESQGDKPTYTRREFSYQSFSRSFTLPKSVKHDDISANYNNGVLSIVVPKEEASKEGEVKTIDIS</sequence>
<evidence type="ECO:0000256" key="3">
    <source>
        <dbReference type="SAM" id="MobiDB-lite"/>
    </source>
</evidence>
<accession>A1ZJ14</accession>
<dbReference type="InterPro" id="IPR008978">
    <property type="entry name" value="HSP20-like_chaperone"/>
</dbReference>
<proteinExistence type="inferred from homology"/>
<dbReference type="eggNOG" id="COG0071">
    <property type="taxonomic scope" value="Bacteria"/>
</dbReference>
<reference evidence="5 6" key="1">
    <citation type="submission" date="2007-01" db="EMBL/GenBank/DDBJ databases">
        <authorList>
            <person name="Haygood M."/>
            <person name="Podell S."/>
            <person name="Anderson C."/>
            <person name="Hopkinson B."/>
            <person name="Roe K."/>
            <person name="Barbeau K."/>
            <person name="Gaasterland T."/>
            <person name="Ferriera S."/>
            <person name="Johnson J."/>
            <person name="Kravitz S."/>
            <person name="Beeson K."/>
            <person name="Sutton G."/>
            <person name="Rogers Y.-H."/>
            <person name="Friedman R."/>
            <person name="Frazier M."/>
            <person name="Venter J.C."/>
        </authorList>
    </citation>
    <scope>NUCLEOTIDE SEQUENCE [LARGE SCALE GENOMIC DNA]</scope>
    <source>
        <strain evidence="5 6">ATCC 23134</strain>
    </source>
</reference>
<dbReference type="EMBL" id="AAWS01000010">
    <property type="protein sequence ID" value="EAY29550.1"/>
    <property type="molecule type" value="Genomic_DNA"/>
</dbReference>
<dbReference type="PANTHER" id="PTHR11527">
    <property type="entry name" value="HEAT-SHOCK PROTEIN 20 FAMILY MEMBER"/>
    <property type="match status" value="1"/>
</dbReference>
<feature type="region of interest" description="Disordered" evidence="3">
    <location>
        <begin position="74"/>
        <end position="95"/>
    </location>
</feature>